<feature type="region of interest" description="Disordered" evidence="2">
    <location>
        <begin position="89"/>
        <end position="142"/>
    </location>
</feature>
<feature type="coiled-coil region" evidence="1">
    <location>
        <begin position="262"/>
        <end position="296"/>
    </location>
</feature>
<feature type="region of interest" description="Disordered" evidence="2">
    <location>
        <begin position="508"/>
        <end position="547"/>
    </location>
</feature>
<dbReference type="KEGG" id="ccin:107273282"/>
<evidence type="ECO:0000256" key="1">
    <source>
        <dbReference type="SAM" id="Coils"/>
    </source>
</evidence>
<protein>
    <submittedName>
        <fullName evidence="4">Trichohyalin</fullName>
    </submittedName>
</protein>
<dbReference type="PANTHER" id="PTHR33663:SF2">
    <property type="entry name" value="COILED-COIL DOMAIN-CONTAINING PROTEIN 177"/>
    <property type="match status" value="1"/>
</dbReference>
<dbReference type="GeneID" id="107273282"/>
<evidence type="ECO:0000256" key="2">
    <source>
        <dbReference type="SAM" id="MobiDB-lite"/>
    </source>
</evidence>
<dbReference type="RefSeq" id="XP_015606807.1">
    <property type="nucleotide sequence ID" value="XM_015751321.2"/>
</dbReference>
<dbReference type="PANTHER" id="PTHR33663">
    <property type="entry name" value="COILED-COIL DOMAIN-CONTAINING PROTEIN 177"/>
    <property type="match status" value="1"/>
</dbReference>
<evidence type="ECO:0000313" key="3">
    <source>
        <dbReference type="Proteomes" id="UP000694920"/>
    </source>
</evidence>
<keyword evidence="1" id="KW-0175">Coiled coil</keyword>
<dbReference type="AlphaFoldDB" id="A0AAJ7CBR6"/>
<name>A0AAJ7CBR6_CEPCN</name>
<evidence type="ECO:0000313" key="4">
    <source>
        <dbReference type="RefSeq" id="XP_015606807.1"/>
    </source>
</evidence>
<dbReference type="InterPro" id="IPR029090">
    <property type="entry name" value="DUF4659"/>
</dbReference>
<keyword evidence="3" id="KW-1185">Reference proteome</keyword>
<organism evidence="3 4">
    <name type="scientific">Cephus cinctus</name>
    <name type="common">Wheat stem sawfly</name>
    <dbReference type="NCBI Taxonomy" id="211228"/>
    <lineage>
        <taxon>Eukaryota</taxon>
        <taxon>Metazoa</taxon>
        <taxon>Ecdysozoa</taxon>
        <taxon>Arthropoda</taxon>
        <taxon>Hexapoda</taxon>
        <taxon>Insecta</taxon>
        <taxon>Pterygota</taxon>
        <taxon>Neoptera</taxon>
        <taxon>Endopterygota</taxon>
        <taxon>Hymenoptera</taxon>
        <taxon>Cephoidea</taxon>
        <taxon>Cephidae</taxon>
        <taxon>Cephus</taxon>
    </lineage>
</organism>
<feature type="compositionally biased region" description="Basic and acidic residues" evidence="2">
    <location>
        <begin position="508"/>
        <end position="531"/>
    </location>
</feature>
<feature type="compositionally biased region" description="Basic and acidic residues" evidence="2">
    <location>
        <begin position="89"/>
        <end position="101"/>
    </location>
</feature>
<gene>
    <name evidence="4" type="primary">LOC107273282</name>
</gene>
<feature type="compositionally biased region" description="Polar residues" evidence="2">
    <location>
        <begin position="102"/>
        <end position="122"/>
    </location>
</feature>
<dbReference type="Proteomes" id="UP000694920">
    <property type="component" value="Unplaced"/>
</dbReference>
<feature type="compositionally biased region" description="Low complexity" evidence="2">
    <location>
        <begin position="123"/>
        <end position="142"/>
    </location>
</feature>
<accession>A0AAJ7CBR6</accession>
<sequence>MRIKPSLYYDVYDFRTNSTPYLSHDPQECALNSVETELKRLKIKECNVRNKNKNRARCAASLGSLYPSKNRRKSNVIYLKGSGELTRPDNLLEKRQSKFERSTSPGKNSNNMNRNASIETTTSFSRKSSMDMSSSSSYGSQFSSHERTIKLGSLRKAMSISASTVTSKSYVNNVLPSLSGKLWRKCSRGSIDGIHLSEHDRRILEMMAYKKQLERENEEFAYRVHLMWERELEEKRKHDDYEAQKWREYVMEKRKIESAECAKKLEDVEDVHRRNKKLLERNIAEKELRANRAKEILRQCKNIETEEKILLNYKRKAKVEFNQQQMEMETAMLQLNWDKQTRDKLKKAQESRTSSQELYRRRVASTNRLEEIRHQERLEQVNFETEVALRKLQEQCRKKEEHAELKYQALLTVRDRNMLQQSNLRDLRQQRVQAMHRQLEEGFAKWQMQVLQLQRQAVERAMFKAVKEKLGRKERVAMENKSRLEHHNEIMKKVMDMERAKTQCLKEATRRKEAKMGRLRRERENSLRESRTQAQTSASLREHVRRTLSPENFDRKVARTALITRHVRPSTSSPTMTRSHILLG</sequence>
<reference evidence="4" key="1">
    <citation type="submission" date="2025-08" db="UniProtKB">
        <authorList>
            <consortium name="RefSeq"/>
        </authorList>
    </citation>
    <scope>IDENTIFICATION</scope>
</reference>
<proteinExistence type="predicted"/>
<dbReference type="Pfam" id="PF15558">
    <property type="entry name" value="DUF4659"/>
    <property type="match status" value="1"/>
</dbReference>